<evidence type="ECO:0000313" key="7">
    <source>
        <dbReference type="EMBL" id="MBB6454571.1"/>
    </source>
</evidence>
<dbReference type="RefSeq" id="WP_174496963.1">
    <property type="nucleotide sequence ID" value="NZ_CADDWK010000010.1"/>
</dbReference>
<dbReference type="Gene3D" id="3.40.50.720">
    <property type="entry name" value="NAD(P)-binding Rossmann-like Domain"/>
    <property type="match status" value="1"/>
</dbReference>
<evidence type="ECO:0000256" key="1">
    <source>
        <dbReference type="ARBA" id="ARBA00022723"/>
    </source>
</evidence>
<protein>
    <submittedName>
        <fullName evidence="7">2-desacetyl-2-hydroxyethyl bacteriochlorophyllide A dehydrogenase</fullName>
    </submittedName>
</protein>
<keyword evidence="1 4" id="KW-0479">Metal-binding</keyword>
<evidence type="ECO:0000259" key="5">
    <source>
        <dbReference type="Pfam" id="PF00107"/>
    </source>
</evidence>
<dbReference type="Proteomes" id="UP000581688">
    <property type="component" value="Unassembled WGS sequence"/>
</dbReference>
<evidence type="ECO:0000259" key="6">
    <source>
        <dbReference type="Pfam" id="PF08240"/>
    </source>
</evidence>
<name>A0A841Q7Z9_9BACI</name>
<dbReference type="EMBL" id="JACHGH010000010">
    <property type="protein sequence ID" value="MBB6454571.1"/>
    <property type="molecule type" value="Genomic_DNA"/>
</dbReference>
<dbReference type="AlphaFoldDB" id="A0A841Q7Z9"/>
<dbReference type="PANTHER" id="PTHR43401:SF2">
    <property type="entry name" value="L-THREONINE 3-DEHYDROGENASE"/>
    <property type="match status" value="1"/>
</dbReference>
<evidence type="ECO:0000313" key="8">
    <source>
        <dbReference type="Proteomes" id="UP000581688"/>
    </source>
</evidence>
<dbReference type="GO" id="GO:0008270">
    <property type="term" value="F:zinc ion binding"/>
    <property type="evidence" value="ECO:0007669"/>
    <property type="project" value="InterPro"/>
</dbReference>
<keyword evidence="8" id="KW-1185">Reference proteome</keyword>
<dbReference type="InterPro" id="IPR013154">
    <property type="entry name" value="ADH-like_N"/>
</dbReference>
<organism evidence="7 8">
    <name type="scientific">Salirhabdus euzebyi</name>
    <dbReference type="NCBI Taxonomy" id="394506"/>
    <lineage>
        <taxon>Bacteria</taxon>
        <taxon>Bacillati</taxon>
        <taxon>Bacillota</taxon>
        <taxon>Bacilli</taxon>
        <taxon>Bacillales</taxon>
        <taxon>Bacillaceae</taxon>
        <taxon>Salirhabdus</taxon>
    </lineage>
</organism>
<dbReference type="Pfam" id="PF00107">
    <property type="entry name" value="ADH_zinc_N"/>
    <property type="match status" value="1"/>
</dbReference>
<dbReference type="InterPro" id="IPR013149">
    <property type="entry name" value="ADH-like_C"/>
</dbReference>
<dbReference type="Gene3D" id="3.90.180.10">
    <property type="entry name" value="Medium-chain alcohol dehydrogenases, catalytic domain"/>
    <property type="match status" value="1"/>
</dbReference>
<accession>A0A841Q7Z9</accession>
<dbReference type="PANTHER" id="PTHR43401">
    <property type="entry name" value="L-THREONINE 3-DEHYDROGENASE"/>
    <property type="match status" value="1"/>
</dbReference>
<feature type="domain" description="Alcohol dehydrogenase-like N-terminal" evidence="6">
    <location>
        <begin position="28"/>
        <end position="148"/>
    </location>
</feature>
<dbReference type="GO" id="GO:0016491">
    <property type="term" value="F:oxidoreductase activity"/>
    <property type="evidence" value="ECO:0007669"/>
    <property type="project" value="UniProtKB-KW"/>
</dbReference>
<comment type="cofactor">
    <cofactor evidence="4">
        <name>Zn(2+)</name>
        <dbReference type="ChEBI" id="CHEBI:29105"/>
    </cofactor>
</comment>
<dbReference type="InterPro" id="IPR011032">
    <property type="entry name" value="GroES-like_sf"/>
</dbReference>
<reference evidence="7 8" key="1">
    <citation type="submission" date="2020-08" db="EMBL/GenBank/DDBJ databases">
        <title>Genomic Encyclopedia of Type Strains, Phase IV (KMG-IV): sequencing the most valuable type-strain genomes for metagenomic binning, comparative biology and taxonomic classification.</title>
        <authorList>
            <person name="Goeker M."/>
        </authorList>
    </citation>
    <scope>NUCLEOTIDE SEQUENCE [LARGE SCALE GENOMIC DNA]</scope>
    <source>
        <strain evidence="7 8">DSM 19612</strain>
    </source>
</reference>
<keyword evidence="3" id="KW-0560">Oxidoreductase</keyword>
<dbReference type="PROSITE" id="PS00059">
    <property type="entry name" value="ADH_ZINC"/>
    <property type="match status" value="1"/>
</dbReference>
<dbReference type="InterPro" id="IPR002328">
    <property type="entry name" value="ADH_Zn_CS"/>
</dbReference>
<evidence type="ECO:0000256" key="3">
    <source>
        <dbReference type="ARBA" id="ARBA00023002"/>
    </source>
</evidence>
<feature type="domain" description="Alcohol dehydrogenase-like C-terminal" evidence="5">
    <location>
        <begin position="190"/>
        <end position="316"/>
    </location>
</feature>
<dbReference type="InterPro" id="IPR036291">
    <property type="entry name" value="NAD(P)-bd_dom_sf"/>
</dbReference>
<dbReference type="InterPro" id="IPR050129">
    <property type="entry name" value="Zn_alcohol_dh"/>
</dbReference>
<gene>
    <name evidence="7" type="ORF">HNQ94_003060</name>
</gene>
<comment type="similarity">
    <text evidence="4">Belongs to the zinc-containing alcohol dehydrogenase family.</text>
</comment>
<keyword evidence="2 4" id="KW-0862">Zinc</keyword>
<proteinExistence type="inferred from homology"/>
<dbReference type="Pfam" id="PF08240">
    <property type="entry name" value="ADH_N"/>
    <property type="match status" value="1"/>
</dbReference>
<dbReference type="SUPFAM" id="SSF50129">
    <property type="entry name" value="GroES-like"/>
    <property type="match status" value="1"/>
</dbReference>
<sequence length="358" mass="39314">MGKESSSMVLVAPEKFELRYVTIPNVGNDDMILKVEMVGICGTDKALYNGTHDQKHYPLIMGHEVVGFVEEIGEGAKEKYKVEVGDRVTVEPFVNCNRCHYCLEGHYQLCESKTCYGLTMSVNNYPFVSGGYGQYMYILPNSKVHKIERAVPPEAACMSSVIGNGVRWIKTKGKVNKGDNVVIIGPGAQGLSSVIVAKELGVNEIIVIGLEKDFEKLKVAKELGATKTLILDRDGFEAELKKVVDIIKVNVVVVCTGAESAIKLSTDIISPLGKIILIGKNGWQPVNIITDKLVNHEIELIGGYGQAGDTEYAVDIINSMKHDVEKIVSHTYPVNQSETAMQLFIDQPERCIRVALKP</sequence>
<evidence type="ECO:0000256" key="4">
    <source>
        <dbReference type="RuleBase" id="RU361277"/>
    </source>
</evidence>
<evidence type="ECO:0000256" key="2">
    <source>
        <dbReference type="ARBA" id="ARBA00022833"/>
    </source>
</evidence>
<comment type="caution">
    <text evidence="7">The sequence shown here is derived from an EMBL/GenBank/DDBJ whole genome shotgun (WGS) entry which is preliminary data.</text>
</comment>
<dbReference type="SUPFAM" id="SSF51735">
    <property type="entry name" value="NAD(P)-binding Rossmann-fold domains"/>
    <property type="match status" value="1"/>
</dbReference>